<evidence type="ECO:0000313" key="2">
    <source>
        <dbReference type="EMBL" id="NYY89119.1"/>
    </source>
</evidence>
<reference evidence="2" key="2">
    <citation type="submission" date="2020-06" db="EMBL/GenBank/DDBJ databases">
        <title>Whole Genome Sequence of Bradyrhizobium sp. Strain 323S2.</title>
        <authorList>
            <person name="Bromfield E.S.P."/>
        </authorList>
    </citation>
    <scope>NUCLEOTIDE SEQUENCE [LARGE SCALE GENOMIC DNA]</scope>
    <source>
        <strain evidence="2">323S2</strain>
    </source>
</reference>
<reference evidence="3 4" key="1">
    <citation type="journal article" date="2017" name="Syst. Appl. Microbiol.">
        <title>Soybeans inoculated with root zone soils of Canadian native legumes harbour diverse and novel Bradyrhizobium spp. that possess agricultural potential.</title>
        <authorList>
            <person name="Bromfield E.S.P."/>
            <person name="Cloutier S."/>
            <person name="Tambong J.T."/>
            <person name="Tran Thi T.V."/>
        </authorList>
    </citation>
    <scope>NUCLEOTIDE SEQUENCE [LARGE SCALE GENOMIC DNA]</scope>
    <source>
        <strain evidence="3 4">323S2</strain>
    </source>
</reference>
<evidence type="ECO:0000256" key="1">
    <source>
        <dbReference type="SAM" id="MobiDB-lite"/>
    </source>
</evidence>
<feature type="region of interest" description="Disordered" evidence="1">
    <location>
        <begin position="106"/>
        <end position="136"/>
    </location>
</feature>
<dbReference type="AlphaFoldDB" id="A0A7Z0TPL3"/>
<reference evidence="3 4" key="3">
    <citation type="journal article" date="2022" name="Int. J. Syst. Evol. Microbiol.">
        <title>Strains of Bradyrhizobium barranii sp. nov. associated with legumes native to Canada are symbionts of soybeans and belong to different subspecies (subsp. barranii subsp. nov. and subsp. apii subsp. nov.) and symbiovars (sv. glycinearum and sv. septentrionale).</title>
        <authorList>
            <person name="Bromfield E.S.P."/>
            <person name="Cloutier S."/>
            <person name="Wasai-Hara S."/>
            <person name="Minamisawa K."/>
        </authorList>
    </citation>
    <scope>NUCLEOTIDE SEQUENCE [LARGE SCALE GENOMIC DNA]</scope>
    <source>
        <strain evidence="3 4">323S2</strain>
    </source>
</reference>
<dbReference type="Proteomes" id="UP000564836">
    <property type="component" value="Chromosome"/>
</dbReference>
<evidence type="ECO:0000313" key="4">
    <source>
        <dbReference type="Proteomes" id="UP000564836"/>
    </source>
</evidence>
<protein>
    <submittedName>
        <fullName evidence="2">Uncharacterized protein</fullName>
    </submittedName>
</protein>
<dbReference type="EMBL" id="CP088280">
    <property type="protein sequence ID" value="UGX94790.1"/>
    <property type="molecule type" value="Genomic_DNA"/>
</dbReference>
<name>A0A7Z0TPL3_9BRAD</name>
<proteinExistence type="predicted"/>
<organism evidence="2">
    <name type="scientific">Bradyrhizobium barranii subsp. barranii</name>
    <dbReference type="NCBI Taxonomy" id="2823807"/>
    <lineage>
        <taxon>Bacteria</taxon>
        <taxon>Pseudomonadati</taxon>
        <taxon>Pseudomonadota</taxon>
        <taxon>Alphaproteobacteria</taxon>
        <taxon>Hyphomicrobiales</taxon>
        <taxon>Nitrobacteraceae</taxon>
        <taxon>Bradyrhizobium</taxon>
        <taxon>Bradyrhizobium barranii</taxon>
    </lineage>
</organism>
<evidence type="ECO:0000313" key="3">
    <source>
        <dbReference type="EMBL" id="UGX94790.1"/>
    </source>
</evidence>
<gene>
    <name evidence="3" type="ORF">G6321_00006185</name>
    <name evidence="2" type="ORF">G6321_11985</name>
</gene>
<sequence>MEQELLWATSTYVILAHVPRDGVFSTALVRGSTKPIRNSLFALCPSWTATKSGLTLKNCSNQTADRVGYSINSSAGDRYNFAIGGELVEVQSFVSSQLKIELSSNESRFGATGRPHHNSPPAAVEAGRPASSPSYS</sequence>
<dbReference type="RefSeq" id="WP_166345039.1">
    <property type="nucleotide sequence ID" value="NZ_CP088280.1"/>
</dbReference>
<dbReference type="EMBL" id="JACBFH010000001">
    <property type="protein sequence ID" value="NYY89119.1"/>
    <property type="molecule type" value="Genomic_DNA"/>
</dbReference>
<accession>A0A7Z0TPL3</accession>